<evidence type="ECO:0000313" key="5">
    <source>
        <dbReference type="EMBL" id="QDQ97888.1"/>
    </source>
</evidence>
<protein>
    <submittedName>
        <fullName evidence="5">ArsA family ATPase</fullName>
    </submittedName>
</protein>
<gene>
    <name evidence="5" type="ORF">FO059_11910</name>
</gene>
<accession>A0A516X489</accession>
<evidence type="ECO:0000259" key="4">
    <source>
        <dbReference type="Pfam" id="PF17886"/>
    </source>
</evidence>
<dbReference type="PANTHER" id="PTHR10803">
    <property type="entry name" value="ARSENICAL PUMP-DRIVING ATPASE ARSENITE-TRANSLOCATING ATPASE"/>
    <property type="match status" value="1"/>
</dbReference>
<dbReference type="Gene3D" id="2.60.40.790">
    <property type="match status" value="1"/>
</dbReference>
<organism evidence="5 6">
    <name type="scientific">Tomitella fengzijianii</name>
    <dbReference type="NCBI Taxonomy" id="2597660"/>
    <lineage>
        <taxon>Bacteria</taxon>
        <taxon>Bacillati</taxon>
        <taxon>Actinomycetota</taxon>
        <taxon>Actinomycetes</taxon>
        <taxon>Mycobacteriales</taxon>
        <taxon>Tomitella</taxon>
    </lineage>
</organism>
<reference evidence="5 6" key="2">
    <citation type="submission" date="2019-07" db="EMBL/GenBank/DDBJ databases">
        <authorList>
            <person name="Huang Y."/>
        </authorList>
    </citation>
    <scope>NUCLEOTIDE SEQUENCE [LARGE SCALE GENOMIC DNA]</scope>
    <source>
        <strain evidence="5 6">HY188</strain>
    </source>
</reference>
<dbReference type="AlphaFoldDB" id="A0A516X489"/>
<proteinExistence type="inferred from homology"/>
<dbReference type="InterPro" id="IPR025723">
    <property type="entry name" value="ArsA/GET3_ATPase-like"/>
</dbReference>
<sequence length="425" mass="43432">MEEAGGGLSEHDVAKTRLHFVVGKGGVGKSTIASASAVAAARAGERVLVTSLDEAHSLRDVFGADCCGAPLQSDSGESDAGESGAAGVDVLPGSGPTAATGGGSLELRELDTVELAARRWRSLVGTVTGARIAATAGELLPEELTIVPGVQEFLGMAEIAELAGSGRWDRVVIDCPPTGAALRMFETPSALGAYLERLWPRHRRLGRIPSSARMLAAVGAAEQLDASASRIDSLVGDPARSAVTVVTAPGAVATAETRRILTALALAGPPMHSVVINRSRSADEAEAYEGVRVVRVPEAEDEPVGVEALARLSGALGALDVHAGPAPDAGGATAIGERGGCAPATSVRLESGSGLESVYALSVRLPFADTVQAGRAGDDLILTAGGVRRRVPLAPVLRRCAVQDGALGDGVLRIRFRPDPEVWPL</sequence>
<feature type="domain" description="ArsA/GET3 Anion-transporting ATPase-like" evidence="3">
    <location>
        <begin position="17"/>
        <end position="279"/>
    </location>
</feature>
<dbReference type="InterPro" id="IPR027417">
    <property type="entry name" value="P-loop_NTPase"/>
</dbReference>
<keyword evidence="6" id="KW-1185">Reference proteome</keyword>
<dbReference type="SUPFAM" id="SSF52540">
    <property type="entry name" value="P-loop containing nucleoside triphosphate hydrolases"/>
    <property type="match status" value="1"/>
</dbReference>
<evidence type="ECO:0000256" key="1">
    <source>
        <dbReference type="ARBA" id="ARBA00011040"/>
    </source>
</evidence>
<dbReference type="GO" id="GO:0005524">
    <property type="term" value="F:ATP binding"/>
    <property type="evidence" value="ECO:0007669"/>
    <property type="project" value="InterPro"/>
</dbReference>
<feature type="compositionally biased region" description="Low complexity" evidence="2">
    <location>
        <begin position="81"/>
        <end position="99"/>
    </location>
</feature>
<dbReference type="CDD" id="cd02035">
    <property type="entry name" value="ArsA"/>
    <property type="match status" value="1"/>
</dbReference>
<evidence type="ECO:0000256" key="2">
    <source>
        <dbReference type="SAM" id="MobiDB-lite"/>
    </source>
</evidence>
<dbReference type="GO" id="GO:0016887">
    <property type="term" value="F:ATP hydrolysis activity"/>
    <property type="evidence" value="ECO:0007669"/>
    <property type="project" value="InterPro"/>
</dbReference>
<dbReference type="OrthoDB" id="9780677at2"/>
<feature type="region of interest" description="Disordered" evidence="2">
    <location>
        <begin position="73"/>
        <end position="103"/>
    </location>
</feature>
<dbReference type="Gene3D" id="3.40.50.300">
    <property type="entry name" value="P-loop containing nucleotide triphosphate hydrolases"/>
    <property type="match status" value="1"/>
</dbReference>
<dbReference type="EMBL" id="CP041765">
    <property type="protein sequence ID" value="QDQ97888.1"/>
    <property type="molecule type" value="Genomic_DNA"/>
</dbReference>
<comment type="similarity">
    <text evidence="1">Belongs to the arsA ATPase family.</text>
</comment>
<dbReference type="Pfam" id="PF02374">
    <property type="entry name" value="ArsA_ATPase"/>
    <property type="match status" value="1"/>
</dbReference>
<reference evidence="5 6" key="1">
    <citation type="submission" date="2019-07" db="EMBL/GenBank/DDBJ databases">
        <title>Tomitella cavernea sp. nov., an actinomycete isolated from soil.</title>
        <authorList>
            <person name="Cheng J."/>
        </authorList>
    </citation>
    <scope>NUCLEOTIDE SEQUENCE [LARGE SCALE GENOMIC DNA]</scope>
    <source>
        <strain evidence="5 6">HY188</strain>
    </source>
</reference>
<dbReference type="PANTHER" id="PTHR10803:SF3">
    <property type="entry name" value="ATPASE GET3"/>
    <property type="match status" value="1"/>
</dbReference>
<evidence type="ECO:0000259" key="3">
    <source>
        <dbReference type="Pfam" id="PF02374"/>
    </source>
</evidence>
<dbReference type="Pfam" id="PF17886">
    <property type="entry name" value="ArsA_HSP20"/>
    <property type="match status" value="1"/>
</dbReference>
<dbReference type="KEGG" id="toy:FO059_11910"/>
<dbReference type="InterPro" id="IPR016300">
    <property type="entry name" value="ATPase_ArsA/GET3"/>
</dbReference>
<feature type="domain" description="ArsA HSP20-like" evidence="4">
    <location>
        <begin position="358"/>
        <end position="416"/>
    </location>
</feature>
<dbReference type="Proteomes" id="UP000317344">
    <property type="component" value="Chromosome"/>
</dbReference>
<dbReference type="InterPro" id="IPR008978">
    <property type="entry name" value="HSP20-like_chaperone"/>
</dbReference>
<evidence type="ECO:0000313" key="6">
    <source>
        <dbReference type="Proteomes" id="UP000317344"/>
    </source>
</evidence>
<name>A0A516X489_9ACTN</name>
<dbReference type="InterPro" id="IPR040612">
    <property type="entry name" value="ArsA_HSP20-like"/>
</dbReference>